<dbReference type="InterPro" id="IPR006094">
    <property type="entry name" value="Oxid_FAD_bind_N"/>
</dbReference>
<dbReference type="InterPro" id="IPR036318">
    <property type="entry name" value="FAD-bd_PCMH-like_sf"/>
</dbReference>
<feature type="compositionally biased region" description="Basic and acidic residues" evidence="1">
    <location>
        <begin position="176"/>
        <end position="189"/>
    </location>
</feature>
<evidence type="ECO:0000259" key="2">
    <source>
        <dbReference type="PROSITE" id="PS51387"/>
    </source>
</evidence>
<accession>A0ABV8LFS0</accession>
<protein>
    <submittedName>
        <fullName evidence="3">FAD-binding oxidoreductase</fullName>
    </submittedName>
</protein>
<name>A0ABV8LFS0_9ACTN</name>
<evidence type="ECO:0000313" key="3">
    <source>
        <dbReference type="EMBL" id="MFC4129162.1"/>
    </source>
</evidence>
<dbReference type="InterPro" id="IPR016169">
    <property type="entry name" value="FAD-bd_PCMH_sub2"/>
</dbReference>
<dbReference type="PROSITE" id="PS51387">
    <property type="entry name" value="FAD_PCMH"/>
    <property type="match status" value="1"/>
</dbReference>
<dbReference type="PANTHER" id="PTHR11748">
    <property type="entry name" value="D-LACTATE DEHYDROGENASE"/>
    <property type="match status" value="1"/>
</dbReference>
<proteinExistence type="predicted"/>
<dbReference type="PANTHER" id="PTHR11748:SF103">
    <property type="entry name" value="GLYCOLATE OXIDASE SUBUNIT GLCE"/>
    <property type="match status" value="1"/>
</dbReference>
<organism evidence="3 4">
    <name type="scientific">Hamadaea flava</name>
    <dbReference type="NCBI Taxonomy" id="1742688"/>
    <lineage>
        <taxon>Bacteria</taxon>
        <taxon>Bacillati</taxon>
        <taxon>Actinomycetota</taxon>
        <taxon>Actinomycetes</taxon>
        <taxon>Micromonosporales</taxon>
        <taxon>Micromonosporaceae</taxon>
        <taxon>Hamadaea</taxon>
    </lineage>
</organism>
<dbReference type="Gene3D" id="3.30.465.10">
    <property type="match status" value="1"/>
</dbReference>
<dbReference type="EMBL" id="JBHSAY010000003">
    <property type="protein sequence ID" value="MFC4129162.1"/>
    <property type="molecule type" value="Genomic_DNA"/>
</dbReference>
<evidence type="ECO:0000313" key="4">
    <source>
        <dbReference type="Proteomes" id="UP001595816"/>
    </source>
</evidence>
<sequence length="392" mass="40927">MIPIPRTLAAARALEGTVPIRAPIGTGRWTARPQRLDEVATVLRFAAEKGREVRPRGAATKASWFAEPSDVDITLSTGDLSAWHYEPGSPVVTVGAGVPLQVAQVRLAAYGLRLALDPRSPGATVGGILATDEAGPISMRFGRPSEQLRGAWGVRAGGTLVALGEPDPASGPVRPESAEHHPDPGDRRWLPTGVLVSATLPVQSMPPASRYVSHDVASPLEVGDLMARMEACCSVPTAIELDLPALSESRIGYVGTLTVLVEGSVASATDRAGELADAFGPKTGFHDVAPEGWARYPWRRGTDVAVRLDAPSDALASVAYAMRDAANAPVAFRASLGAGVGYAAIPANLPAEVIRAVLETCRDVLMGRGGEVTVLAAPAGLRRIIGLELLYA</sequence>
<dbReference type="Proteomes" id="UP001595816">
    <property type="component" value="Unassembled WGS sequence"/>
</dbReference>
<gene>
    <name evidence="3" type="ORF">ACFOZ4_00885</name>
</gene>
<dbReference type="SUPFAM" id="SSF56176">
    <property type="entry name" value="FAD-binding/transporter-associated domain-like"/>
    <property type="match status" value="1"/>
</dbReference>
<dbReference type="RefSeq" id="WP_253758872.1">
    <property type="nucleotide sequence ID" value="NZ_JAMZDZ010000001.1"/>
</dbReference>
<comment type="caution">
    <text evidence="3">The sequence shown here is derived from an EMBL/GenBank/DDBJ whole genome shotgun (WGS) entry which is preliminary data.</text>
</comment>
<dbReference type="Pfam" id="PF01565">
    <property type="entry name" value="FAD_binding_4"/>
    <property type="match status" value="1"/>
</dbReference>
<dbReference type="InterPro" id="IPR016166">
    <property type="entry name" value="FAD-bd_PCMH"/>
</dbReference>
<feature type="domain" description="FAD-binding PCMH-type" evidence="2">
    <location>
        <begin position="22"/>
        <end position="205"/>
    </location>
</feature>
<evidence type="ECO:0000256" key="1">
    <source>
        <dbReference type="SAM" id="MobiDB-lite"/>
    </source>
</evidence>
<feature type="region of interest" description="Disordered" evidence="1">
    <location>
        <begin position="164"/>
        <end position="189"/>
    </location>
</feature>
<reference evidence="4" key="1">
    <citation type="journal article" date="2019" name="Int. J. Syst. Evol. Microbiol.">
        <title>The Global Catalogue of Microorganisms (GCM) 10K type strain sequencing project: providing services to taxonomists for standard genome sequencing and annotation.</title>
        <authorList>
            <consortium name="The Broad Institute Genomics Platform"/>
            <consortium name="The Broad Institute Genome Sequencing Center for Infectious Disease"/>
            <person name="Wu L."/>
            <person name="Ma J."/>
        </authorList>
    </citation>
    <scope>NUCLEOTIDE SEQUENCE [LARGE SCALE GENOMIC DNA]</scope>
    <source>
        <strain evidence="4">CGMCC 4.7289</strain>
    </source>
</reference>
<keyword evidence="4" id="KW-1185">Reference proteome</keyword>